<reference evidence="1" key="1">
    <citation type="submission" date="2021-06" db="EMBL/GenBank/DDBJ databases">
        <authorList>
            <person name="Kallberg Y."/>
            <person name="Tangrot J."/>
            <person name="Rosling A."/>
        </authorList>
    </citation>
    <scope>NUCLEOTIDE SEQUENCE</scope>
    <source>
        <strain evidence="1">CL356</strain>
    </source>
</reference>
<comment type="caution">
    <text evidence="1">The sequence shown here is derived from an EMBL/GenBank/DDBJ whole genome shotgun (WGS) entry which is preliminary data.</text>
</comment>
<accession>A0ACA9QX69</accession>
<protein>
    <submittedName>
        <fullName evidence="1">1158_t:CDS:1</fullName>
    </submittedName>
</protein>
<feature type="non-terminal residue" evidence="1">
    <location>
        <position position="59"/>
    </location>
</feature>
<gene>
    <name evidence="1" type="ORF">ACOLOM_LOCUS13596</name>
</gene>
<dbReference type="EMBL" id="CAJVPT010063191">
    <property type="protein sequence ID" value="CAG8768194.1"/>
    <property type="molecule type" value="Genomic_DNA"/>
</dbReference>
<evidence type="ECO:0000313" key="1">
    <source>
        <dbReference type="EMBL" id="CAG8768194.1"/>
    </source>
</evidence>
<feature type="non-terminal residue" evidence="1">
    <location>
        <position position="1"/>
    </location>
</feature>
<keyword evidence="2" id="KW-1185">Reference proteome</keyword>
<sequence length="59" mass="6874">VVGFRQHNLRRRSNGLHRVYPDSNDDRQLEEEDEMNEILPFAYIRQVVKAGDEGVAVAY</sequence>
<name>A0ACA9QX69_9GLOM</name>
<evidence type="ECO:0000313" key="2">
    <source>
        <dbReference type="Proteomes" id="UP000789525"/>
    </source>
</evidence>
<dbReference type="Proteomes" id="UP000789525">
    <property type="component" value="Unassembled WGS sequence"/>
</dbReference>
<organism evidence="1 2">
    <name type="scientific">Acaulospora colombiana</name>
    <dbReference type="NCBI Taxonomy" id="27376"/>
    <lineage>
        <taxon>Eukaryota</taxon>
        <taxon>Fungi</taxon>
        <taxon>Fungi incertae sedis</taxon>
        <taxon>Mucoromycota</taxon>
        <taxon>Glomeromycotina</taxon>
        <taxon>Glomeromycetes</taxon>
        <taxon>Diversisporales</taxon>
        <taxon>Acaulosporaceae</taxon>
        <taxon>Acaulospora</taxon>
    </lineage>
</organism>
<proteinExistence type="predicted"/>